<gene>
    <name evidence="2" type="ORF">GBK04_15745</name>
</gene>
<feature type="transmembrane region" description="Helical" evidence="1">
    <location>
        <begin position="139"/>
        <end position="159"/>
    </location>
</feature>
<reference evidence="2 3" key="1">
    <citation type="submission" date="2019-10" db="EMBL/GenBank/DDBJ databases">
        <title>Draft Genome Sequence of Cytophagaceae sp. SJW1-29.</title>
        <authorList>
            <person name="Choi A."/>
        </authorList>
    </citation>
    <scope>NUCLEOTIDE SEQUENCE [LARGE SCALE GENOMIC DNA]</scope>
    <source>
        <strain evidence="2 3">SJW1-29</strain>
    </source>
</reference>
<keyword evidence="1" id="KW-0812">Transmembrane</keyword>
<feature type="transmembrane region" description="Helical" evidence="1">
    <location>
        <begin position="358"/>
        <end position="377"/>
    </location>
</feature>
<protein>
    <submittedName>
        <fullName evidence="2">Uncharacterized protein</fullName>
    </submittedName>
</protein>
<sequence>MLAARPKFSGSLTYPRLSRVLCSWRGRLGTALLLFFLVFLTTYPKYIEILLDPSPALTNKYFFNKIEHPLMPAQLAAGTHGAKSAFRLTVPLLAKVLHLSSARNGQGIIVLYLLQSLLLLPFLILLMRIFQRFSNDRSTLLLTLSFATIYVGKSFFWDYDFWFDGYAYFFLALGMALRTRSGIFCALQLACWTDERAVVSLYSIYLFHLLQESDFKLIGIRQYFNRPFFSKSSSIVILVALTYLLGRLSLAHLFDLRTPFGEEAGVSFALVPYQLKHRLIGIFLAFEGLWVPILATLFVLQQKKEYILFGQFSAILMVHILVAYSVFDITRSMGYAFPLLVISGILMVKHLAEASSRLSLLTALLCIIIPTQYLIYYPRQIPWTLFSYPEIKALMMSFYHV</sequence>
<feature type="transmembrane region" description="Helical" evidence="1">
    <location>
        <begin position="235"/>
        <end position="254"/>
    </location>
</feature>
<accession>A0A7C9FDI3</accession>
<name>A0A7C9FDI3_9BACT</name>
<feature type="transmembrane region" description="Helical" evidence="1">
    <location>
        <begin position="279"/>
        <end position="300"/>
    </location>
</feature>
<dbReference type="RefSeq" id="WP_152761258.1">
    <property type="nucleotide sequence ID" value="NZ_WHLY01000002.1"/>
</dbReference>
<feature type="transmembrane region" description="Helical" evidence="1">
    <location>
        <begin position="307"/>
        <end position="327"/>
    </location>
</feature>
<proteinExistence type="predicted"/>
<evidence type="ECO:0000313" key="3">
    <source>
        <dbReference type="Proteomes" id="UP000479293"/>
    </source>
</evidence>
<keyword evidence="1" id="KW-0472">Membrane</keyword>
<dbReference type="Proteomes" id="UP000479293">
    <property type="component" value="Unassembled WGS sequence"/>
</dbReference>
<dbReference type="AlphaFoldDB" id="A0A7C9FDI3"/>
<feature type="transmembrane region" description="Helical" evidence="1">
    <location>
        <begin position="165"/>
        <end position="187"/>
    </location>
</feature>
<evidence type="ECO:0000256" key="1">
    <source>
        <dbReference type="SAM" id="Phobius"/>
    </source>
</evidence>
<feature type="transmembrane region" description="Helical" evidence="1">
    <location>
        <begin position="107"/>
        <end position="127"/>
    </location>
</feature>
<evidence type="ECO:0000313" key="2">
    <source>
        <dbReference type="EMBL" id="MPR34767.1"/>
    </source>
</evidence>
<keyword evidence="1" id="KW-1133">Transmembrane helix</keyword>
<keyword evidence="3" id="KW-1185">Reference proteome</keyword>
<dbReference type="EMBL" id="WHLY01000002">
    <property type="protein sequence ID" value="MPR34767.1"/>
    <property type="molecule type" value="Genomic_DNA"/>
</dbReference>
<organism evidence="2 3">
    <name type="scientific">Salmonirosea aquatica</name>
    <dbReference type="NCBI Taxonomy" id="2654236"/>
    <lineage>
        <taxon>Bacteria</taxon>
        <taxon>Pseudomonadati</taxon>
        <taxon>Bacteroidota</taxon>
        <taxon>Cytophagia</taxon>
        <taxon>Cytophagales</taxon>
        <taxon>Spirosomataceae</taxon>
        <taxon>Salmonirosea</taxon>
    </lineage>
</organism>
<comment type="caution">
    <text evidence="2">The sequence shown here is derived from an EMBL/GenBank/DDBJ whole genome shotgun (WGS) entry which is preliminary data.</text>
</comment>
<feature type="transmembrane region" description="Helical" evidence="1">
    <location>
        <begin position="333"/>
        <end position="351"/>
    </location>
</feature>